<dbReference type="GO" id="GO:0008353">
    <property type="term" value="F:RNA polymerase II CTD heptapeptide repeat kinase activity"/>
    <property type="evidence" value="ECO:0007669"/>
    <property type="project" value="UniProtKB-EC"/>
</dbReference>
<keyword evidence="6" id="KW-0067">ATP-binding</keyword>
<evidence type="ECO:0000256" key="6">
    <source>
        <dbReference type="ARBA" id="ARBA00022840"/>
    </source>
</evidence>
<evidence type="ECO:0000259" key="10">
    <source>
        <dbReference type="PROSITE" id="PS50011"/>
    </source>
</evidence>
<keyword evidence="3" id="KW-0808">Transferase</keyword>
<dbReference type="Gene3D" id="1.10.510.10">
    <property type="entry name" value="Transferase(Phosphotransferase) domain 1"/>
    <property type="match status" value="1"/>
</dbReference>
<protein>
    <submittedName>
        <fullName evidence="11">Putative mitogen-activated protein (MAP) kinase kinase kinase Ste11, Cryptococcus</fullName>
    </submittedName>
</protein>
<evidence type="ECO:0000256" key="1">
    <source>
        <dbReference type="ARBA" id="ARBA00006485"/>
    </source>
</evidence>
<comment type="catalytic activity">
    <reaction evidence="7">
        <text>L-threonyl-[protein] + ATP = O-phospho-L-threonyl-[protein] + ADP + H(+)</text>
        <dbReference type="Rhea" id="RHEA:46608"/>
        <dbReference type="Rhea" id="RHEA-COMP:11060"/>
        <dbReference type="Rhea" id="RHEA-COMP:11605"/>
        <dbReference type="ChEBI" id="CHEBI:15378"/>
        <dbReference type="ChEBI" id="CHEBI:30013"/>
        <dbReference type="ChEBI" id="CHEBI:30616"/>
        <dbReference type="ChEBI" id="CHEBI:61977"/>
        <dbReference type="ChEBI" id="CHEBI:456216"/>
        <dbReference type="EC" id="2.7.11.22"/>
    </reaction>
</comment>
<comment type="similarity">
    <text evidence="1">Belongs to the protein kinase superfamily. CMGC Ser/Thr protein kinase family. CDC2/CDKX subfamily.</text>
</comment>
<evidence type="ECO:0000256" key="9">
    <source>
        <dbReference type="ARBA" id="ARBA00049280"/>
    </source>
</evidence>
<dbReference type="EMBL" id="CM007895">
    <property type="protein sequence ID" value="OTG22623.1"/>
    <property type="molecule type" value="Genomic_DNA"/>
</dbReference>
<dbReference type="AlphaFoldDB" id="A0A251UHU7"/>
<sequence length="257" mass="29678">MFQLCKGLEYIHGLGVIHRDLKPQNVLYDEKNDMIKIADFSVTLKINLFSLNVSGLSLNSSYLLELLVFCKLQNVNLLTLGTPRYKAPEILLGMIDYYVGVDIWSLGCIFGMFLTWFQDVNIFFLICSVSNMYCKIVQQKCQQEHRCLLVVVIMVSMRNYLVYSDQLIIRLYISVLGLPNDVAWPGVVSKLRVKLKGWKNKHLNYQPQDLAQRFASLGVDGVDLLQRMLTYKPARMISARVALEHPYFAELRFMMVF</sequence>
<reference evidence="12" key="1">
    <citation type="journal article" date="2017" name="Nature">
        <title>The sunflower genome provides insights into oil metabolism, flowering and Asterid evolution.</title>
        <authorList>
            <person name="Badouin H."/>
            <person name="Gouzy J."/>
            <person name="Grassa C.J."/>
            <person name="Murat F."/>
            <person name="Staton S.E."/>
            <person name="Cottret L."/>
            <person name="Lelandais-Briere C."/>
            <person name="Owens G.L."/>
            <person name="Carrere S."/>
            <person name="Mayjonade B."/>
            <person name="Legrand L."/>
            <person name="Gill N."/>
            <person name="Kane N.C."/>
            <person name="Bowers J.E."/>
            <person name="Hubner S."/>
            <person name="Bellec A."/>
            <person name="Berard A."/>
            <person name="Berges H."/>
            <person name="Blanchet N."/>
            <person name="Boniface M.C."/>
            <person name="Brunel D."/>
            <person name="Catrice O."/>
            <person name="Chaidir N."/>
            <person name="Claudel C."/>
            <person name="Donnadieu C."/>
            <person name="Faraut T."/>
            <person name="Fievet G."/>
            <person name="Helmstetter N."/>
            <person name="King M."/>
            <person name="Knapp S.J."/>
            <person name="Lai Z."/>
            <person name="Le Paslier M.C."/>
            <person name="Lippi Y."/>
            <person name="Lorenzon L."/>
            <person name="Mandel J.R."/>
            <person name="Marage G."/>
            <person name="Marchand G."/>
            <person name="Marquand E."/>
            <person name="Bret-Mestries E."/>
            <person name="Morien E."/>
            <person name="Nambeesan S."/>
            <person name="Nguyen T."/>
            <person name="Pegot-Espagnet P."/>
            <person name="Pouilly N."/>
            <person name="Raftis F."/>
            <person name="Sallet E."/>
            <person name="Schiex T."/>
            <person name="Thomas J."/>
            <person name="Vandecasteele C."/>
            <person name="Vares D."/>
            <person name="Vear F."/>
            <person name="Vautrin S."/>
            <person name="Crespi M."/>
            <person name="Mangin B."/>
            <person name="Burke J.M."/>
            <person name="Salse J."/>
            <person name="Munos S."/>
            <person name="Vincourt P."/>
            <person name="Rieseberg L.H."/>
            <person name="Langlade N.B."/>
        </authorList>
    </citation>
    <scope>NUCLEOTIDE SEQUENCE [LARGE SCALE GENOMIC DNA]</scope>
    <source>
        <strain evidence="12">cv. SF193</strain>
    </source>
</reference>
<dbReference type="GO" id="GO:0005634">
    <property type="term" value="C:nucleus"/>
    <property type="evidence" value="ECO:0000318"/>
    <property type="project" value="GO_Central"/>
</dbReference>
<evidence type="ECO:0000256" key="2">
    <source>
        <dbReference type="ARBA" id="ARBA00022527"/>
    </source>
</evidence>
<organism evidence="11 12">
    <name type="scientific">Helianthus annuus</name>
    <name type="common">Common sunflower</name>
    <dbReference type="NCBI Taxonomy" id="4232"/>
    <lineage>
        <taxon>Eukaryota</taxon>
        <taxon>Viridiplantae</taxon>
        <taxon>Streptophyta</taxon>
        <taxon>Embryophyta</taxon>
        <taxon>Tracheophyta</taxon>
        <taxon>Spermatophyta</taxon>
        <taxon>Magnoliopsida</taxon>
        <taxon>eudicotyledons</taxon>
        <taxon>Gunneridae</taxon>
        <taxon>Pentapetalae</taxon>
        <taxon>asterids</taxon>
        <taxon>campanulids</taxon>
        <taxon>Asterales</taxon>
        <taxon>Asteraceae</taxon>
        <taxon>Asteroideae</taxon>
        <taxon>Heliantheae alliance</taxon>
        <taxon>Heliantheae</taxon>
        <taxon>Helianthus</taxon>
    </lineage>
</organism>
<keyword evidence="4" id="KW-0547">Nucleotide-binding</keyword>
<comment type="catalytic activity">
    <reaction evidence="8">
        <text>L-seryl-[protein] + ATP = O-phospho-L-seryl-[protein] + ADP + H(+)</text>
        <dbReference type="Rhea" id="RHEA:17989"/>
        <dbReference type="Rhea" id="RHEA-COMP:9863"/>
        <dbReference type="Rhea" id="RHEA-COMP:11604"/>
        <dbReference type="ChEBI" id="CHEBI:15378"/>
        <dbReference type="ChEBI" id="CHEBI:29999"/>
        <dbReference type="ChEBI" id="CHEBI:30616"/>
        <dbReference type="ChEBI" id="CHEBI:83421"/>
        <dbReference type="ChEBI" id="CHEBI:456216"/>
        <dbReference type="EC" id="2.7.11.22"/>
    </reaction>
</comment>
<evidence type="ECO:0000256" key="8">
    <source>
        <dbReference type="ARBA" id="ARBA00048367"/>
    </source>
</evidence>
<name>A0A251UHU7_HELAN</name>
<evidence type="ECO:0000256" key="5">
    <source>
        <dbReference type="ARBA" id="ARBA00022777"/>
    </source>
</evidence>
<dbReference type="Pfam" id="PF00069">
    <property type="entry name" value="Pkinase"/>
    <property type="match status" value="1"/>
</dbReference>
<dbReference type="GO" id="GO:0016592">
    <property type="term" value="C:mediator complex"/>
    <property type="evidence" value="ECO:0000318"/>
    <property type="project" value="GO_Central"/>
</dbReference>
<keyword evidence="12" id="KW-1185">Reference proteome</keyword>
<dbReference type="Proteomes" id="UP000215914">
    <property type="component" value="Chromosome 6"/>
</dbReference>
<proteinExistence type="inferred from homology"/>
<dbReference type="InterPro" id="IPR000719">
    <property type="entry name" value="Prot_kinase_dom"/>
</dbReference>
<feature type="domain" description="Protein kinase" evidence="10">
    <location>
        <begin position="1"/>
        <end position="248"/>
    </location>
</feature>
<dbReference type="GO" id="GO:0005524">
    <property type="term" value="F:ATP binding"/>
    <property type="evidence" value="ECO:0007669"/>
    <property type="project" value="UniProtKB-KW"/>
</dbReference>
<keyword evidence="5 11" id="KW-0418">Kinase</keyword>
<dbReference type="InterPro" id="IPR008271">
    <property type="entry name" value="Ser/Thr_kinase_AS"/>
</dbReference>
<dbReference type="SMART" id="SM00220">
    <property type="entry name" value="S_TKc"/>
    <property type="match status" value="1"/>
</dbReference>
<evidence type="ECO:0000313" key="12">
    <source>
        <dbReference type="Proteomes" id="UP000215914"/>
    </source>
</evidence>
<dbReference type="SUPFAM" id="SSF56112">
    <property type="entry name" value="Protein kinase-like (PK-like)"/>
    <property type="match status" value="1"/>
</dbReference>
<evidence type="ECO:0000256" key="4">
    <source>
        <dbReference type="ARBA" id="ARBA00022741"/>
    </source>
</evidence>
<dbReference type="InterPro" id="IPR050108">
    <property type="entry name" value="CDK"/>
</dbReference>
<keyword evidence="2" id="KW-0723">Serine/threonine-protein kinase</keyword>
<gene>
    <name evidence="11" type="ORF">HannXRQ_Chr06g0173541</name>
</gene>
<evidence type="ECO:0000256" key="3">
    <source>
        <dbReference type="ARBA" id="ARBA00022679"/>
    </source>
</evidence>
<dbReference type="GO" id="GO:0004674">
    <property type="term" value="F:protein serine/threonine kinase activity"/>
    <property type="evidence" value="ECO:0000318"/>
    <property type="project" value="GO_Central"/>
</dbReference>
<dbReference type="InterPro" id="IPR011009">
    <property type="entry name" value="Kinase-like_dom_sf"/>
</dbReference>
<dbReference type="STRING" id="4232.A0A251UHU7"/>
<dbReference type="PROSITE" id="PS00108">
    <property type="entry name" value="PROTEIN_KINASE_ST"/>
    <property type="match status" value="1"/>
</dbReference>
<dbReference type="PANTHER" id="PTHR24056:SF495">
    <property type="entry name" value="CYCLIN-DEPENDENT KINASE 8-RELATED"/>
    <property type="match status" value="1"/>
</dbReference>
<comment type="catalytic activity">
    <reaction evidence="9">
        <text>[DNA-directed RNA polymerase] + ATP = phospho-[DNA-directed RNA polymerase] + ADP + H(+)</text>
        <dbReference type="Rhea" id="RHEA:10216"/>
        <dbReference type="Rhea" id="RHEA-COMP:11321"/>
        <dbReference type="Rhea" id="RHEA-COMP:11322"/>
        <dbReference type="ChEBI" id="CHEBI:15378"/>
        <dbReference type="ChEBI" id="CHEBI:30616"/>
        <dbReference type="ChEBI" id="CHEBI:43176"/>
        <dbReference type="ChEBI" id="CHEBI:68546"/>
        <dbReference type="ChEBI" id="CHEBI:456216"/>
        <dbReference type="EC" id="2.7.11.23"/>
    </reaction>
</comment>
<dbReference type="PANTHER" id="PTHR24056">
    <property type="entry name" value="CELL DIVISION PROTEIN KINASE"/>
    <property type="match status" value="1"/>
</dbReference>
<dbReference type="InParanoid" id="A0A251UHU7"/>
<evidence type="ECO:0000256" key="7">
    <source>
        <dbReference type="ARBA" id="ARBA00047811"/>
    </source>
</evidence>
<dbReference type="PROSITE" id="PS50011">
    <property type="entry name" value="PROTEIN_KINASE_DOM"/>
    <property type="match status" value="1"/>
</dbReference>
<dbReference type="GO" id="GO:0004693">
    <property type="term" value="F:cyclin-dependent protein serine/threonine kinase activity"/>
    <property type="evidence" value="ECO:0007669"/>
    <property type="project" value="UniProtKB-EC"/>
</dbReference>
<evidence type="ECO:0000313" key="11">
    <source>
        <dbReference type="EMBL" id="OTG22623.1"/>
    </source>
</evidence>
<accession>A0A251UHU7</accession>